<dbReference type="GO" id="GO:1990904">
    <property type="term" value="C:ribonucleoprotein complex"/>
    <property type="evidence" value="ECO:0007669"/>
    <property type="project" value="TreeGrafter"/>
</dbReference>
<feature type="domain" description="Elongation factor EFG" evidence="6">
    <location>
        <begin position="314"/>
        <end position="409"/>
    </location>
</feature>
<dbReference type="OrthoDB" id="364892at2759"/>
<dbReference type="GO" id="GO:0043022">
    <property type="term" value="F:ribosome binding"/>
    <property type="evidence" value="ECO:0007669"/>
    <property type="project" value="TreeGrafter"/>
</dbReference>
<name>A0A9W7ZUZ1_9FUNG</name>
<dbReference type="AlphaFoldDB" id="A0A9W7ZUZ1"/>
<feature type="domain" description="Translation elongation factor EFG/EF2" evidence="7">
    <location>
        <begin position="195"/>
        <end position="312"/>
    </location>
</feature>
<dbReference type="SUPFAM" id="SSF54980">
    <property type="entry name" value="EF-G C-terminal domain-like"/>
    <property type="match status" value="2"/>
</dbReference>
<feature type="non-terminal residue" evidence="8">
    <location>
        <position position="1"/>
    </location>
</feature>
<reference evidence="8" key="1">
    <citation type="submission" date="2022-07" db="EMBL/GenBank/DDBJ databases">
        <title>Phylogenomic reconstructions and comparative analyses of Kickxellomycotina fungi.</title>
        <authorList>
            <person name="Reynolds N.K."/>
            <person name="Stajich J.E."/>
            <person name="Barry K."/>
            <person name="Grigoriev I.V."/>
            <person name="Crous P."/>
            <person name="Smith M.E."/>
        </authorList>
    </citation>
    <scope>NUCLEOTIDE SEQUENCE</scope>
    <source>
        <strain evidence="8">NBRC 100468</strain>
    </source>
</reference>
<comment type="caution">
    <text evidence="8">The sequence shown here is derived from an EMBL/GenBank/DDBJ whole genome shotgun (WGS) entry which is preliminary data.</text>
</comment>
<keyword evidence="5" id="KW-0342">GTP-binding</keyword>
<dbReference type="SUPFAM" id="SSF54211">
    <property type="entry name" value="Ribosomal protein S5 domain 2-like"/>
    <property type="match status" value="1"/>
</dbReference>
<dbReference type="GO" id="GO:0005829">
    <property type="term" value="C:cytosol"/>
    <property type="evidence" value="ECO:0007669"/>
    <property type="project" value="TreeGrafter"/>
</dbReference>
<keyword evidence="1" id="KW-0963">Cytoplasm</keyword>
<dbReference type="InterPro" id="IPR035647">
    <property type="entry name" value="EFG_III/V"/>
</dbReference>
<dbReference type="GO" id="GO:0005525">
    <property type="term" value="F:GTP binding"/>
    <property type="evidence" value="ECO:0007669"/>
    <property type="project" value="UniProtKB-KW"/>
</dbReference>
<dbReference type="Gene3D" id="3.30.230.10">
    <property type="match status" value="1"/>
</dbReference>
<evidence type="ECO:0000256" key="3">
    <source>
        <dbReference type="ARBA" id="ARBA00022768"/>
    </source>
</evidence>
<dbReference type="PANTHER" id="PTHR42908">
    <property type="entry name" value="TRANSLATION ELONGATION FACTOR-RELATED"/>
    <property type="match status" value="1"/>
</dbReference>
<dbReference type="SMART" id="SM00838">
    <property type="entry name" value="EFG_C"/>
    <property type="match status" value="1"/>
</dbReference>
<accession>A0A9W7ZUZ1</accession>
<dbReference type="Gene3D" id="3.30.70.870">
    <property type="entry name" value="Elongation Factor G (Translational Gtpase), domain 3"/>
    <property type="match status" value="1"/>
</dbReference>
<dbReference type="Pfam" id="PF03764">
    <property type="entry name" value="EFG_IV"/>
    <property type="match status" value="1"/>
</dbReference>
<evidence type="ECO:0000256" key="5">
    <source>
        <dbReference type="ARBA" id="ARBA00023134"/>
    </source>
</evidence>
<dbReference type="InterPro" id="IPR005517">
    <property type="entry name" value="Transl_elong_EFG/EF2_IV"/>
</dbReference>
<sequence>KVRIQGPNYIPGKKEDLFVKNIQRTILMMGRYIEPIENCPAGNIVGLVGVDQFLLKSGTITTSETAHNMKVMKFSVSPVVRVAVEVKNANDLPKLVEGLKRLSKSDPCVQCLTSESGEHIIAGAGELHLEICLKDLEEDHAQVPIKVGDPVVSYRETVQSESAITCLSKSPNKHNRIFMKAVPLNEELTDEIEDGKITPRDDPKIRARALAEKYEWDPTEARKIWCFGPETTGPNVLVDTTKAVQYLNEIKDSCVAAFQWATKEGPAAEEPLRGCRFNILDVALHADAIHRGGGQIIPTCRRVVYASCLTAQPGLQEPVFLADIQCPETAMGGIYGVLNRRRGHVFAEEQRPGTPLYNIKAYLPVAESFGFTADLRSNTGGQAFPQCVFDHWQLMNGCSNEPGKVNDVVVGIRKRKGLSEEVPPLDRYLDKM</sequence>
<evidence type="ECO:0000256" key="1">
    <source>
        <dbReference type="ARBA" id="ARBA00022490"/>
    </source>
</evidence>
<protein>
    <submittedName>
        <fullName evidence="8">Translation elongation factor 2</fullName>
    </submittedName>
</protein>
<keyword evidence="2" id="KW-0547">Nucleotide-binding</keyword>
<organism evidence="8 9">
    <name type="scientific">Mycoemilia scoparia</name>
    <dbReference type="NCBI Taxonomy" id="417184"/>
    <lineage>
        <taxon>Eukaryota</taxon>
        <taxon>Fungi</taxon>
        <taxon>Fungi incertae sedis</taxon>
        <taxon>Zoopagomycota</taxon>
        <taxon>Kickxellomycotina</taxon>
        <taxon>Kickxellomycetes</taxon>
        <taxon>Kickxellales</taxon>
        <taxon>Kickxellaceae</taxon>
        <taxon>Mycoemilia</taxon>
    </lineage>
</organism>
<keyword evidence="4" id="KW-0648">Protein biosynthesis</keyword>
<dbReference type="InterPro" id="IPR009000">
    <property type="entry name" value="Transl_B-barrel_sf"/>
</dbReference>
<dbReference type="CDD" id="cd04096">
    <property type="entry name" value="eEF2_snRNP_like_C"/>
    <property type="match status" value="1"/>
</dbReference>
<keyword evidence="9" id="KW-1185">Reference proteome</keyword>
<keyword evidence="3 8" id="KW-0251">Elongation factor</keyword>
<dbReference type="InterPro" id="IPR000640">
    <property type="entry name" value="EFG_V-like"/>
</dbReference>
<dbReference type="Gene3D" id="2.40.30.10">
    <property type="entry name" value="Translation factors"/>
    <property type="match status" value="1"/>
</dbReference>
<dbReference type="InterPro" id="IPR020568">
    <property type="entry name" value="Ribosomal_Su5_D2-typ_SF"/>
</dbReference>
<dbReference type="EMBL" id="JANBPU010000287">
    <property type="protein sequence ID" value="KAJ1913091.1"/>
    <property type="molecule type" value="Genomic_DNA"/>
</dbReference>
<dbReference type="FunFam" id="3.30.70.870:FF:000002">
    <property type="entry name" value="Translation elongation factor 2"/>
    <property type="match status" value="1"/>
</dbReference>
<dbReference type="Pfam" id="PF14492">
    <property type="entry name" value="EFG_III"/>
    <property type="match status" value="1"/>
</dbReference>
<dbReference type="InterPro" id="IPR041095">
    <property type="entry name" value="EFG_II"/>
</dbReference>
<evidence type="ECO:0000256" key="4">
    <source>
        <dbReference type="ARBA" id="ARBA00022917"/>
    </source>
</evidence>
<dbReference type="GO" id="GO:0003924">
    <property type="term" value="F:GTPase activity"/>
    <property type="evidence" value="ECO:0007669"/>
    <property type="project" value="TreeGrafter"/>
</dbReference>
<dbReference type="SMART" id="SM00889">
    <property type="entry name" value="EFG_IV"/>
    <property type="match status" value="1"/>
</dbReference>
<dbReference type="Proteomes" id="UP001150538">
    <property type="component" value="Unassembled WGS sequence"/>
</dbReference>
<evidence type="ECO:0000256" key="2">
    <source>
        <dbReference type="ARBA" id="ARBA00022741"/>
    </source>
</evidence>
<evidence type="ECO:0000259" key="7">
    <source>
        <dbReference type="SMART" id="SM00889"/>
    </source>
</evidence>
<gene>
    <name evidence="8" type="primary">EFT2_1</name>
    <name evidence="8" type="ORF">H4219_005351</name>
</gene>
<dbReference type="CDD" id="cd16261">
    <property type="entry name" value="EF2_snRNP_III"/>
    <property type="match status" value="1"/>
</dbReference>
<evidence type="ECO:0000313" key="9">
    <source>
        <dbReference type="Proteomes" id="UP001150538"/>
    </source>
</evidence>
<dbReference type="GO" id="GO:0003746">
    <property type="term" value="F:translation elongation factor activity"/>
    <property type="evidence" value="ECO:0007669"/>
    <property type="project" value="UniProtKB-KW"/>
</dbReference>
<dbReference type="Gene3D" id="3.30.70.240">
    <property type="match status" value="1"/>
</dbReference>
<dbReference type="SUPFAM" id="SSF50447">
    <property type="entry name" value="Translation proteins"/>
    <property type="match status" value="1"/>
</dbReference>
<dbReference type="CDD" id="cd01681">
    <property type="entry name" value="aeEF2_snRNP_like_IV"/>
    <property type="match status" value="1"/>
</dbReference>
<dbReference type="InterPro" id="IPR014721">
    <property type="entry name" value="Ribsml_uS5_D2-typ_fold_subgr"/>
</dbReference>
<dbReference type="FunFam" id="3.30.70.240:FF:000003">
    <property type="entry name" value="Translation elongation factor 2"/>
    <property type="match status" value="1"/>
</dbReference>
<dbReference type="Pfam" id="PF00679">
    <property type="entry name" value="EFG_C"/>
    <property type="match status" value="1"/>
</dbReference>
<evidence type="ECO:0000313" key="8">
    <source>
        <dbReference type="EMBL" id="KAJ1913091.1"/>
    </source>
</evidence>
<proteinExistence type="predicted"/>
<dbReference type="FunFam" id="3.30.230.10:FF:000006">
    <property type="entry name" value="Translation elongation factor 2"/>
    <property type="match status" value="1"/>
</dbReference>
<dbReference type="PANTHER" id="PTHR42908:SF10">
    <property type="entry name" value="EUKARYOTIC TRANSLATION ELONGATION FACTOR 2"/>
    <property type="match status" value="1"/>
</dbReference>
<evidence type="ECO:0000259" key="6">
    <source>
        <dbReference type="SMART" id="SM00838"/>
    </source>
</evidence>